<dbReference type="GO" id="GO:0005524">
    <property type="term" value="F:ATP binding"/>
    <property type="evidence" value="ECO:0007669"/>
    <property type="project" value="UniProtKB-KW"/>
</dbReference>
<evidence type="ECO:0000256" key="5">
    <source>
        <dbReference type="ARBA" id="ARBA00022525"/>
    </source>
</evidence>
<keyword evidence="4" id="KW-1003">Cell membrane</keyword>
<name>A0A564Z420_HYMDI</name>
<keyword evidence="9" id="KW-0067">ATP-binding</keyword>
<dbReference type="GO" id="GO:0012505">
    <property type="term" value="C:endomembrane system"/>
    <property type="evidence" value="ECO:0007669"/>
    <property type="project" value="UniProtKB-SubCell"/>
</dbReference>
<dbReference type="GO" id="GO:0005576">
    <property type="term" value="C:extracellular region"/>
    <property type="evidence" value="ECO:0007669"/>
    <property type="project" value="UniProtKB-SubCell"/>
</dbReference>
<dbReference type="AlphaFoldDB" id="A0A564Z420"/>
<evidence type="ECO:0000256" key="8">
    <source>
        <dbReference type="ARBA" id="ARBA00022741"/>
    </source>
</evidence>
<dbReference type="Gene3D" id="2.60.120.260">
    <property type="entry name" value="Galactose-binding domain-like"/>
    <property type="match status" value="1"/>
</dbReference>
<dbReference type="PANTHER" id="PTHR46806">
    <property type="entry name" value="F5/8 TYPE C DOMAIN-CONTAINING PROTEIN"/>
    <property type="match status" value="1"/>
</dbReference>
<evidence type="ECO:0000256" key="17">
    <source>
        <dbReference type="SAM" id="SignalP"/>
    </source>
</evidence>
<evidence type="ECO:0000256" key="9">
    <source>
        <dbReference type="ARBA" id="ARBA00022840"/>
    </source>
</evidence>
<dbReference type="GO" id="GO:0038023">
    <property type="term" value="F:signaling receptor activity"/>
    <property type="evidence" value="ECO:0007669"/>
    <property type="project" value="TreeGrafter"/>
</dbReference>
<evidence type="ECO:0000256" key="15">
    <source>
        <dbReference type="SAM" id="MobiDB-lite"/>
    </source>
</evidence>
<dbReference type="PROSITE" id="PS01285">
    <property type="entry name" value="FA58C_1"/>
    <property type="match status" value="1"/>
</dbReference>
<keyword evidence="11 16" id="KW-1133">Transmembrane helix</keyword>
<keyword evidence="8" id="KW-0547">Nucleotide-binding</keyword>
<evidence type="ECO:0000313" key="20">
    <source>
        <dbReference type="Proteomes" id="UP000321570"/>
    </source>
</evidence>
<gene>
    <name evidence="19" type="ORF">WMSIL1_LOCUS12384</name>
</gene>
<keyword evidence="10" id="KW-0130">Cell adhesion</keyword>
<evidence type="ECO:0000256" key="16">
    <source>
        <dbReference type="SAM" id="Phobius"/>
    </source>
</evidence>
<evidence type="ECO:0000256" key="3">
    <source>
        <dbReference type="ARBA" id="ARBA00004613"/>
    </source>
</evidence>
<dbReference type="Pfam" id="PF00754">
    <property type="entry name" value="F5_F8_type_C"/>
    <property type="match status" value="1"/>
</dbReference>
<dbReference type="Pfam" id="PF21114">
    <property type="entry name" value="DDR1-2_DS-like"/>
    <property type="match status" value="1"/>
</dbReference>
<accession>A0A564Z420</accession>
<dbReference type="SMART" id="SM00231">
    <property type="entry name" value="FA58C"/>
    <property type="match status" value="1"/>
</dbReference>
<feature type="domain" description="F5/8 type C" evidence="18">
    <location>
        <begin position="37"/>
        <end position="200"/>
    </location>
</feature>
<evidence type="ECO:0000256" key="13">
    <source>
        <dbReference type="ARBA" id="ARBA00023157"/>
    </source>
</evidence>
<dbReference type="PANTHER" id="PTHR46806:SF5">
    <property type="entry name" value="F5_8 TYPE C DOMAIN-CONTAINING PROTEIN"/>
    <property type="match status" value="1"/>
</dbReference>
<evidence type="ECO:0000256" key="4">
    <source>
        <dbReference type="ARBA" id="ARBA00022475"/>
    </source>
</evidence>
<feature type="compositionally biased region" description="Acidic residues" evidence="15">
    <location>
        <begin position="757"/>
        <end position="769"/>
    </location>
</feature>
<feature type="region of interest" description="Disordered" evidence="15">
    <location>
        <begin position="727"/>
        <end position="888"/>
    </location>
</feature>
<dbReference type="GO" id="GO:0007155">
    <property type="term" value="P:cell adhesion"/>
    <property type="evidence" value="ECO:0007669"/>
    <property type="project" value="UniProtKB-KW"/>
</dbReference>
<dbReference type="InterPro" id="IPR008979">
    <property type="entry name" value="Galactose-bd-like_sf"/>
</dbReference>
<feature type="region of interest" description="Disordered" evidence="15">
    <location>
        <begin position="1038"/>
        <end position="1079"/>
    </location>
</feature>
<evidence type="ECO:0000256" key="2">
    <source>
        <dbReference type="ARBA" id="ARBA00004251"/>
    </source>
</evidence>
<keyword evidence="7 17" id="KW-0732">Signal</keyword>
<evidence type="ECO:0000313" key="19">
    <source>
        <dbReference type="EMBL" id="VUZ54245.1"/>
    </source>
</evidence>
<keyword evidence="20" id="KW-1185">Reference proteome</keyword>
<feature type="signal peptide" evidence="17">
    <location>
        <begin position="1"/>
        <end position="23"/>
    </location>
</feature>
<feature type="transmembrane region" description="Helical" evidence="16">
    <location>
        <begin position="521"/>
        <end position="544"/>
    </location>
</feature>
<dbReference type="InterPro" id="IPR000421">
    <property type="entry name" value="FA58C"/>
</dbReference>
<feature type="compositionally biased region" description="Polar residues" evidence="15">
    <location>
        <begin position="783"/>
        <end position="796"/>
    </location>
</feature>
<keyword evidence="13" id="KW-1015">Disulfide bond</keyword>
<feature type="compositionally biased region" description="Basic residues" evidence="15">
    <location>
        <begin position="835"/>
        <end position="847"/>
    </location>
</feature>
<feature type="compositionally biased region" description="Pro residues" evidence="15">
    <location>
        <begin position="1048"/>
        <end position="1061"/>
    </location>
</feature>
<dbReference type="InterPro" id="IPR050633">
    <property type="entry name" value="Neuropilin_MCO_CoagFactor"/>
</dbReference>
<keyword evidence="12 16" id="KW-0472">Membrane</keyword>
<dbReference type="EMBL" id="CABIJS010000611">
    <property type="protein sequence ID" value="VUZ54245.1"/>
    <property type="molecule type" value="Genomic_DNA"/>
</dbReference>
<dbReference type="SUPFAM" id="SSF49785">
    <property type="entry name" value="Galactose-binding domain-like"/>
    <property type="match status" value="1"/>
</dbReference>
<evidence type="ECO:0000256" key="11">
    <source>
        <dbReference type="ARBA" id="ARBA00022989"/>
    </source>
</evidence>
<keyword evidence="5" id="KW-0964">Secreted</keyword>
<organism evidence="19 20">
    <name type="scientific">Hymenolepis diminuta</name>
    <name type="common">Rat tapeworm</name>
    <dbReference type="NCBI Taxonomy" id="6216"/>
    <lineage>
        <taxon>Eukaryota</taxon>
        <taxon>Metazoa</taxon>
        <taxon>Spiralia</taxon>
        <taxon>Lophotrochozoa</taxon>
        <taxon>Platyhelminthes</taxon>
        <taxon>Cestoda</taxon>
        <taxon>Eucestoda</taxon>
        <taxon>Cyclophyllidea</taxon>
        <taxon>Hymenolepididae</taxon>
        <taxon>Hymenolepis</taxon>
    </lineage>
</organism>
<keyword evidence="14" id="KW-0325">Glycoprotein</keyword>
<feature type="compositionally biased region" description="Polar residues" evidence="15">
    <location>
        <begin position="856"/>
        <end position="868"/>
    </location>
</feature>
<protein>
    <recommendedName>
        <fullName evidence="18">F5/8 type C domain-containing protein</fullName>
    </recommendedName>
</protein>
<dbReference type="PROSITE" id="PS50022">
    <property type="entry name" value="FA58C_3"/>
    <property type="match status" value="1"/>
</dbReference>
<evidence type="ECO:0000256" key="12">
    <source>
        <dbReference type="ARBA" id="ARBA00023136"/>
    </source>
</evidence>
<evidence type="ECO:0000259" key="18">
    <source>
        <dbReference type="PROSITE" id="PS50022"/>
    </source>
</evidence>
<evidence type="ECO:0000256" key="10">
    <source>
        <dbReference type="ARBA" id="ARBA00022889"/>
    </source>
</evidence>
<dbReference type="Proteomes" id="UP000321570">
    <property type="component" value="Unassembled WGS sequence"/>
</dbReference>
<evidence type="ECO:0000256" key="6">
    <source>
        <dbReference type="ARBA" id="ARBA00022692"/>
    </source>
</evidence>
<evidence type="ECO:0000256" key="7">
    <source>
        <dbReference type="ARBA" id="ARBA00022729"/>
    </source>
</evidence>
<comment type="subcellular location">
    <subcellularLocation>
        <location evidence="2">Cell membrane</location>
        <topology evidence="2">Single-pass type I membrane protein</topology>
    </subcellularLocation>
    <subcellularLocation>
        <location evidence="1">Endomembrane system</location>
        <topology evidence="1">Peripheral membrane protein</topology>
    </subcellularLocation>
    <subcellularLocation>
        <location evidence="3">Secreted</location>
    </subcellularLocation>
</comment>
<sequence length="1090" mass="117078">MHFSRIYLSLLLTSIFLVKFSRPVEVVRRGPSDERACDSRLMDTPAKVPDAAFSASSVRQNLPEFRPFHARLGSLYAGKDQTSGQAWCPNSTVQASMNEWIQVDFSQLNIICTIFTTGRGDGNVAEYMPYFILHYQREDGGPWYEHTTQDSGRVIQSNIDPRNTARYTFDPVVIARRIRIYPYSAKSQHLVCLRFALKGCPFPDGITEYVATEGSRGPLGNDLYQHFDFRDRTNDANKALGPRGAPGGLGKLVDNAAHLSNVTQDLSLVNHHFVGWERSRSGPVRIDFKFDNLRNFSRLLIFTYESSRLGIGLANYTVIDFIRDTGMASTTRETQITISLSPPDKVDICDRTDISWREALNRVFSSRATVFRNPLWDGAVVLSIPLQNHIAQDISLQLFYSNDWLLISEVQFISEPYVPVASHSPSSSSQQRELDIGIDNPEIRYPGIFDSVGDELRPFPFDEIQPGIKTTTISANSVDVIDNIFNEDGISGGAGGGSATVTHRQGLAKDQIRANNRSTTFIIVIVVSLLLSIFCVVLVFSLCIRMQHSRQRHQSLKKIASTGTPGGMTSQMTSTHPSNGGGCSGMFTQHDVMSQQLYQPGVSICNNLTSTGACTASPAAYLFSPAHSTGAGAMYATGAPPLQVLSSPAMFSAADGCPTGLPSPGRNFASLAGGDIAALQQLGLQQQQFYPPIGMIHPVTCGDTTTDSGSLYTTPPALCPILAGTVPRNRHNEGRSGFSVASSEEVDNGGEVSANEAGDEGEEDDEDDEDIRRRPPVARAERSSVTASSASEGAQRNSTSTANGGAGGGDESISTETNENLALLRPNVISSGTNGKRKRATRHRRQRNQNGSSSRTATESLQTVSTTAPFPRTMLHPPPPFAAQPFPGSDVLGTEYASTSLFGSSTASNHGGLSGTMKKGSSSLLGANGNQYPSYLQNCSQNSAATVGVNGNTSYHLYQPILVPAQQAHLFQNAVAAAGGFMDTQQLGGLVQTSPFLSQGMLHSAVPHTTAYNPEASIAVTTTATNGVGGGWSMQQEAGALKSSSGTPLPPVPSLPLPPNPHLTNHHSLHHSSTNDGASSGRLSIYSVCM</sequence>
<dbReference type="Gene3D" id="2.60.120.1190">
    <property type="match status" value="1"/>
</dbReference>
<proteinExistence type="predicted"/>
<dbReference type="GO" id="GO:0005886">
    <property type="term" value="C:plasma membrane"/>
    <property type="evidence" value="ECO:0007669"/>
    <property type="project" value="UniProtKB-SubCell"/>
</dbReference>
<evidence type="ECO:0000256" key="1">
    <source>
        <dbReference type="ARBA" id="ARBA00004184"/>
    </source>
</evidence>
<reference evidence="19 20" key="1">
    <citation type="submission" date="2019-07" db="EMBL/GenBank/DDBJ databases">
        <authorList>
            <person name="Jastrzebski P J."/>
            <person name="Paukszto L."/>
            <person name="Jastrzebski P J."/>
        </authorList>
    </citation>
    <scope>NUCLEOTIDE SEQUENCE [LARGE SCALE GENOMIC DNA]</scope>
    <source>
        <strain evidence="19 20">WMS-il1</strain>
    </source>
</reference>
<dbReference type="InterPro" id="IPR048525">
    <property type="entry name" value="DDR1-2_DS-like"/>
</dbReference>
<evidence type="ECO:0000256" key="14">
    <source>
        <dbReference type="ARBA" id="ARBA00023180"/>
    </source>
</evidence>
<keyword evidence="6 16" id="KW-0812">Transmembrane</keyword>
<feature type="chain" id="PRO_5021937020" description="F5/8 type C domain-containing protein" evidence="17">
    <location>
        <begin position="24"/>
        <end position="1090"/>
    </location>
</feature>